<dbReference type="AlphaFoldDB" id="A0A7M4E8W7"/>
<evidence type="ECO:0000313" key="1">
    <source>
        <dbReference type="Ensembl" id="ENSCPRP00005006152.1"/>
    </source>
</evidence>
<organism evidence="1 2">
    <name type="scientific">Crocodylus porosus</name>
    <name type="common">Saltwater crocodile</name>
    <name type="synonym">Estuarine crocodile</name>
    <dbReference type="NCBI Taxonomy" id="8502"/>
    <lineage>
        <taxon>Eukaryota</taxon>
        <taxon>Metazoa</taxon>
        <taxon>Chordata</taxon>
        <taxon>Craniata</taxon>
        <taxon>Vertebrata</taxon>
        <taxon>Euteleostomi</taxon>
        <taxon>Archelosauria</taxon>
        <taxon>Archosauria</taxon>
        <taxon>Crocodylia</taxon>
        <taxon>Longirostres</taxon>
        <taxon>Crocodylidae</taxon>
        <taxon>Crocodylus</taxon>
    </lineage>
</organism>
<sequence length="136" mass="15506">CPISISSPQWFLRCHFRLPRRWFPIDNKGMTVPSNTDILDTWEAAEELVDIKRFLNKPGPWTKLKDIKEKAQKKPTAGSDPVSFQRNMTVIPKSITPLCSKENFKQIQVSASQHCLTNLSAHERNCSPVSLLLDLC</sequence>
<reference evidence="1" key="2">
    <citation type="submission" date="2025-09" db="UniProtKB">
        <authorList>
            <consortium name="Ensembl"/>
        </authorList>
    </citation>
    <scope>IDENTIFICATION</scope>
</reference>
<evidence type="ECO:0000313" key="2">
    <source>
        <dbReference type="Proteomes" id="UP000594220"/>
    </source>
</evidence>
<dbReference type="Proteomes" id="UP000594220">
    <property type="component" value="Unplaced"/>
</dbReference>
<dbReference type="Ensembl" id="ENSCPRT00005007215.1">
    <property type="protein sequence ID" value="ENSCPRP00005006152.1"/>
    <property type="gene ID" value="ENSCPRG00005004403.1"/>
</dbReference>
<keyword evidence="2" id="KW-1185">Reference proteome</keyword>
<protein>
    <submittedName>
        <fullName evidence="1">Uncharacterized protein</fullName>
    </submittedName>
</protein>
<name>A0A7M4E8W7_CROPO</name>
<accession>A0A7M4E8W7</accession>
<proteinExistence type="predicted"/>
<reference evidence="1" key="1">
    <citation type="submission" date="2025-08" db="UniProtKB">
        <authorList>
            <consortium name="Ensembl"/>
        </authorList>
    </citation>
    <scope>IDENTIFICATION</scope>
</reference>